<dbReference type="EMBL" id="LR796230">
    <property type="protein sequence ID" value="CAB4128135.1"/>
    <property type="molecule type" value="Genomic_DNA"/>
</dbReference>
<protein>
    <submittedName>
        <fullName evidence="1">Uncharacterized protein</fullName>
    </submittedName>
</protein>
<organism evidence="1">
    <name type="scientific">uncultured Caudovirales phage</name>
    <dbReference type="NCBI Taxonomy" id="2100421"/>
    <lineage>
        <taxon>Viruses</taxon>
        <taxon>Duplodnaviria</taxon>
        <taxon>Heunggongvirae</taxon>
        <taxon>Uroviricota</taxon>
        <taxon>Caudoviricetes</taxon>
        <taxon>Peduoviridae</taxon>
        <taxon>Maltschvirus</taxon>
        <taxon>Maltschvirus maltsch</taxon>
    </lineage>
</organism>
<accession>A0A6J5L331</accession>
<proteinExistence type="predicted"/>
<name>A0A6J5L331_9CAUD</name>
<gene>
    <name evidence="1" type="ORF">UFOVP114_11</name>
</gene>
<evidence type="ECO:0000313" key="1">
    <source>
        <dbReference type="EMBL" id="CAB4128135.1"/>
    </source>
</evidence>
<sequence>MRNYPQAPGSVDLVARSQDGTVETRGAAYYVHGVHHTIEPSFNGDEVTATADFYASRDNEDSGGFVLRLQLHSVETAFRPKVKENADGSVEISMCGETEGEAMQLALLSLLRQVALHDGKHY</sequence>
<reference evidence="1" key="1">
    <citation type="submission" date="2020-04" db="EMBL/GenBank/DDBJ databases">
        <authorList>
            <person name="Chiriac C."/>
            <person name="Salcher M."/>
            <person name="Ghai R."/>
            <person name="Kavagutti S V."/>
        </authorList>
    </citation>
    <scope>NUCLEOTIDE SEQUENCE</scope>
</reference>